<accession>A0A7J8VGC8</accession>
<proteinExistence type="predicted"/>
<dbReference type="GO" id="GO:0010073">
    <property type="term" value="P:meristem maintenance"/>
    <property type="evidence" value="ECO:0007669"/>
    <property type="project" value="InterPro"/>
</dbReference>
<dbReference type="Proteomes" id="UP000593573">
    <property type="component" value="Unassembled WGS sequence"/>
</dbReference>
<sequence length="116" mass="13115">ADGRVLEGLIHNLSKCTYTKIRGYLQYARFLHAYHMLMGCKLDPTLISMLVEKWRLETHTFHLLCDECTFTLDDVALQFDLPVDGPVVIGSMVVPDKEDLCKVFGGKVSKSLKVAR</sequence>
<dbReference type="InterPro" id="IPR044824">
    <property type="entry name" value="MAIN-like"/>
</dbReference>
<evidence type="ECO:0000313" key="3">
    <source>
        <dbReference type="Proteomes" id="UP000593573"/>
    </source>
</evidence>
<gene>
    <name evidence="2" type="ORF">Goklo_005936</name>
</gene>
<name>A0A7J8VGC8_9ROSI</name>
<dbReference type="InterPro" id="IPR019557">
    <property type="entry name" value="AminoTfrase-like_pln_mobile"/>
</dbReference>
<evidence type="ECO:0000259" key="1">
    <source>
        <dbReference type="Pfam" id="PF10536"/>
    </source>
</evidence>
<keyword evidence="3" id="KW-1185">Reference proteome</keyword>
<reference evidence="2 3" key="1">
    <citation type="journal article" date="2019" name="Genome Biol. Evol.">
        <title>Insights into the evolution of the New World diploid cottons (Gossypium, subgenus Houzingenia) based on genome sequencing.</title>
        <authorList>
            <person name="Grover C.E."/>
            <person name="Arick M.A. 2nd"/>
            <person name="Thrash A."/>
            <person name="Conover J.L."/>
            <person name="Sanders W.S."/>
            <person name="Peterson D.G."/>
            <person name="Frelichowski J.E."/>
            <person name="Scheffler J.A."/>
            <person name="Scheffler B.E."/>
            <person name="Wendel J.F."/>
        </authorList>
    </citation>
    <scope>NUCLEOTIDE SEQUENCE [LARGE SCALE GENOMIC DNA]</scope>
    <source>
        <strain evidence="2">57</strain>
        <tissue evidence="2">Leaf</tissue>
    </source>
</reference>
<feature type="non-terminal residue" evidence="2">
    <location>
        <position position="1"/>
    </location>
</feature>
<comment type="caution">
    <text evidence="2">The sequence shown here is derived from an EMBL/GenBank/DDBJ whole genome shotgun (WGS) entry which is preliminary data.</text>
</comment>
<dbReference type="EMBL" id="JABFAB010000010">
    <property type="protein sequence ID" value="MBA0661662.1"/>
    <property type="molecule type" value="Genomic_DNA"/>
</dbReference>
<evidence type="ECO:0000313" key="2">
    <source>
        <dbReference type="EMBL" id="MBA0661662.1"/>
    </source>
</evidence>
<dbReference type="AlphaFoldDB" id="A0A7J8VGC8"/>
<protein>
    <recommendedName>
        <fullName evidence="1">Aminotransferase-like plant mobile domain-containing protein</fullName>
    </recommendedName>
</protein>
<feature type="domain" description="Aminotransferase-like plant mobile" evidence="1">
    <location>
        <begin position="37"/>
        <end position="111"/>
    </location>
</feature>
<organism evidence="2 3">
    <name type="scientific">Gossypium klotzschianum</name>
    <dbReference type="NCBI Taxonomy" id="34286"/>
    <lineage>
        <taxon>Eukaryota</taxon>
        <taxon>Viridiplantae</taxon>
        <taxon>Streptophyta</taxon>
        <taxon>Embryophyta</taxon>
        <taxon>Tracheophyta</taxon>
        <taxon>Spermatophyta</taxon>
        <taxon>Magnoliopsida</taxon>
        <taxon>eudicotyledons</taxon>
        <taxon>Gunneridae</taxon>
        <taxon>Pentapetalae</taxon>
        <taxon>rosids</taxon>
        <taxon>malvids</taxon>
        <taxon>Malvales</taxon>
        <taxon>Malvaceae</taxon>
        <taxon>Malvoideae</taxon>
        <taxon>Gossypium</taxon>
    </lineage>
</organism>
<dbReference type="OrthoDB" id="996626at2759"/>
<dbReference type="Pfam" id="PF10536">
    <property type="entry name" value="PMD"/>
    <property type="match status" value="1"/>
</dbReference>
<dbReference type="PANTHER" id="PTHR46033">
    <property type="entry name" value="PROTEIN MAIN-LIKE 2"/>
    <property type="match status" value="1"/>
</dbReference>
<dbReference type="PANTHER" id="PTHR46033:SF8">
    <property type="entry name" value="PROTEIN MAINTENANCE OF MERISTEMS-LIKE"/>
    <property type="match status" value="1"/>
</dbReference>